<dbReference type="CDD" id="cd00761">
    <property type="entry name" value="Glyco_tranf_GTA_type"/>
    <property type="match status" value="1"/>
</dbReference>
<dbReference type="Pfam" id="PF00535">
    <property type="entry name" value="Glycos_transf_2"/>
    <property type="match status" value="1"/>
</dbReference>
<comment type="caution">
    <text evidence="2">The sequence shown here is derived from an EMBL/GenBank/DDBJ whole genome shotgun (WGS) entry which is preliminary data.</text>
</comment>
<dbReference type="EMBL" id="QGHD01000025">
    <property type="protein sequence ID" value="PWK93827.1"/>
    <property type="molecule type" value="Genomic_DNA"/>
</dbReference>
<gene>
    <name evidence="2" type="ORF">B0H50_12520</name>
</gene>
<dbReference type="Gene3D" id="3.90.550.10">
    <property type="entry name" value="Spore Coat Polysaccharide Biosynthesis Protein SpsA, Chain A"/>
    <property type="match status" value="1"/>
</dbReference>
<dbReference type="SUPFAM" id="SSF53448">
    <property type="entry name" value="Nucleotide-diphospho-sugar transferases"/>
    <property type="match status" value="1"/>
</dbReference>
<reference evidence="2 3" key="1">
    <citation type="submission" date="2018-05" db="EMBL/GenBank/DDBJ databases">
        <title>Animal gut microbial communities from fecal samples from Wisconsin, USA.</title>
        <authorList>
            <person name="Neumann A."/>
        </authorList>
    </citation>
    <scope>NUCLEOTIDE SEQUENCE [LARGE SCALE GENOMIC DNA]</scope>
    <source>
        <strain evidence="2 3">UWS4</strain>
    </source>
</reference>
<sequence>MPLVSVIVPNYNHAPYLRQRLDSIFNQTFQDFEVIILDDCSTDNSKEIIEEYRNRPQVSHVVYNEKNSGSPFKQWAKGFDLAQGEYIWIAESDDWAELNFLEVLTSILNKDSSLVFAFCESYWEYPQITVSGKALKKSSIYNGIDYIKNKQIYYNSIVNASSVVFRKEVLSNTANDYQFFNGSGDYLFWSLLCEQGYIYYTTNILNHFRRPPANTTSRCMATGITFIENFSIYKYFKQKGYISKFANYRIIEHSLSEIEQYSEVLGKNHCYSKCKTIWENERVETNSTSFFLSFWANQINRCDSLPLYAKLWQFLHLPNTNIRGHLPFYKRNQQK</sequence>
<dbReference type="PANTHER" id="PTHR43685">
    <property type="entry name" value="GLYCOSYLTRANSFERASE"/>
    <property type="match status" value="1"/>
</dbReference>
<dbReference type="PANTHER" id="PTHR43685:SF2">
    <property type="entry name" value="GLYCOSYLTRANSFERASE 2-LIKE DOMAIN-CONTAINING PROTEIN"/>
    <property type="match status" value="1"/>
</dbReference>
<name>A0ABX5LIQ8_9BACT</name>
<dbReference type="Proteomes" id="UP000245523">
    <property type="component" value="Unassembled WGS sequence"/>
</dbReference>
<dbReference type="InterPro" id="IPR029044">
    <property type="entry name" value="Nucleotide-diphossugar_trans"/>
</dbReference>
<evidence type="ECO:0000313" key="2">
    <source>
        <dbReference type="EMBL" id="PWK93827.1"/>
    </source>
</evidence>
<evidence type="ECO:0000313" key="3">
    <source>
        <dbReference type="Proteomes" id="UP000245523"/>
    </source>
</evidence>
<evidence type="ECO:0000259" key="1">
    <source>
        <dbReference type="Pfam" id="PF00535"/>
    </source>
</evidence>
<protein>
    <submittedName>
        <fullName evidence="2">Glycosyltransferase involved in cell wall biosynthesis</fullName>
    </submittedName>
</protein>
<proteinExistence type="predicted"/>
<dbReference type="InterPro" id="IPR050834">
    <property type="entry name" value="Glycosyltransf_2"/>
</dbReference>
<dbReference type="InterPro" id="IPR001173">
    <property type="entry name" value="Glyco_trans_2-like"/>
</dbReference>
<dbReference type="RefSeq" id="WP_109587672.1">
    <property type="nucleotide sequence ID" value="NZ_QGHD01000025.1"/>
</dbReference>
<organism evidence="2 3">
    <name type="scientific">Hallerella porci</name>
    <dbReference type="NCBI Taxonomy" id="1945871"/>
    <lineage>
        <taxon>Bacteria</taxon>
        <taxon>Pseudomonadati</taxon>
        <taxon>Fibrobacterota</taxon>
        <taxon>Fibrobacteria</taxon>
        <taxon>Fibrobacterales</taxon>
        <taxon>Fibrobacteraceae</taxon>
        <taxon>Hallerella</taxon>
    </lineage>
</organism>
<accession>A0ABX5LIQ8</accession>
<keyword evidence="3" id="KW-1185">Reference proteome</keyword>
<feature type="domain" description="Glycosyltransferase 2-like" evidence="1">
    <location>
        <begin position="5"/>
        <end position="117"/>
    </location>
</feature>